<gene>
    <name evidence="2" type="ORF">INT48_001810</name>
</gene>
<feature type="compositionally biased region" description="Polar residues" evidence="1">
    <location>
        <begin position="65"/>
        <end position="77"/>
    </location>
</feature>
<evidence type="ECO:0000313" key="2">
    <source>
        <dbReference type="EMBL" id="KAG2237042.1"/>
    </source>
</evidence>
<name>A0A8H7SZF8_9FUNG</name>
<feature type="region of interest" description="Disordered" evidence="1">
    <location>
        <begin position="59"/>
        <end position="91"/>
    </location>
</feature>
<dbReference type="AlphaFoldDB" id="A0A8H7SZF8"/>
<keyword evidence="3" id="KW-1185">Reference proteome</keyword>
<proteinExistence type="predicted"/>
<protein>
    <submittedName>
        <fullName evidence="2">Uncharacterized protein</fullName>
    </submittedName>
</protein>
<feature type="non-terminal residue" evidence="2">
    <location>
        <position position="1"/>
    </location>
</feature>
<comment type="caution">
    <text evidence="2">The sequence shown here is derived from an EMBL/GenBank/DDBJ whole genome shotgun (WGS) entry which is preliminary data.</text>
</comment>
<organism evidence="2 3">
    <name type="scientific">Thamnidium elegans</name>
    <dbReference type="NCBI Taxonomy" id="101142"/>
    <lineage>
        <taxon>Eukaryota</taxon>
        <taxon>Fungi</taxon>
        <taxon>Fungi incertae sedis</taxon>
        <taxon>Mucoromycota</taxon>
        <taxon>Mucoromycotina</taxon>
        <taxon>Mucoromycetes</taxon>
        <taxon>Mucorales</taxon>
        <taxon>Mucorineae</taxon>
        <taxon>Mucoraceae</taxon>
        <taxon>Thamnidium</taxon>
    </lineage>
</organism>
<dbReference type="Proteomes" id="UP000613177">
    <property type="component" value="Unassembled WGS sequence"/>
</dbReference>
<evidence type="ECO:0000256" key="1">
    <source>
        <dbReference type="SAM" id="MobiDB-lite"/>
    </source>
</evidence>
<evidence type="ECO:0000313" key="3">
    <source>
        <dbReference type="Proteomes" id="UP000613177"/>
    </source>
</evidence>
<sequence length="91" mass="10496">AHKYHVTIEDCIDQDDLQHNTGYDEIDLNRVNCNQSSNSEESTSDRRQAWQHIDALEEQARSEKMQNQSTARENATKTARIVREAQQSSGY</sequence>
<reference evidence="2" key="1">
    <citation type="submission" date="2021-01" db="EMBL/GenBank/DDBJ databases">
        <title>Metabolic potential, ecology and presence of endohyphal bacteria is reflected in genomic diversity of Mucoromycotina.</title>
        <authorList>
            <person name="Muszewska A."/>
            <person name="Okrasinska A."/>
            <person name="Steczkiewicz K."/>
            <person name="Drgas O."/>
            <person name="Orlowska M."/>
            <person name="Perlinska-Lenart U."/>
            <person name="Aleksandrzak-Piekarczyk T."/>
            <person name="Szatraj K."/>
            <person name="Zielenkiewicz U."/>
            <person name="Pilsyk S."/>
            <person name="Malc E."/>
            <person name="Mieczkowski P."/>
            <person name="Kruszewska J.S."/>
            <person name="Biernat P."/>
            <person name="Pawlowska J."/>
        </authorList>
    </citation>
    <scope>NUCLEOTIDE SEQUENCE</scope>
    <source>
        <strain evidence="2">WA0000018081</strain>
    </source>
</reference>
<dbReference type="EMBL" id="JAEPRE010000010">
    <property type="protein sequence ID" value="KAG2237042.1"/>
    <property type="molecule type" value="Genomic_DNA"/>
</dbReference>
<accession>A0A8H7SZF8</accession>